<evidence type="ECO:0000256" key="1">
    <source>
        <dbReference type="SAM" id="Phobius"/>
    </source>
</evidence>
<keyword evidence="1" id="KW-0472">Membrane</keyword>
<gene>
    <name evidence="2" type="ORF">VST7929_01194</name>
</gene>
<evidence type="ECO:0008006" key="4">
    <source>
        <dbReference type="Google" id="ProtNLM"/>
    </source>
</evidence>
<proteinExistence type="predicted"/>
<keyword evidence="3" id="KW-1185">Reference proteome</keyword>
<organism evidence="2 3">
    <name type="scientific">Vibrio stylophorae</name>
    <dbReference type="NCBI Taxonomy" id="659351"/>
    <lineage>
        <taxon>Bacteria</taxon>
        <taxon>Pseudomonadati</taxon>
        <taxon>Pseudomonadota</taxon>
        <taxon>Gammaproteobacteria</taxon>
        <taxon>Vibrionales</taxon>
        <taxon>Vibrionaceae</taxon>
        <taxon>Vibrio</taxon>
    </lineage>
</organism>
<feature type="transmembrane region" description="Helical" evidence="1">
    <location>
        <begin position="92"/>
        <end position="113"/>
    </location>
</feature>
<dbReference type="Pfam" id="PF11335">
    <property type="entry name" value="DUF3137"/>
    <property type="match status" value="1"/>
</dbReference>
<dbReference type="RefSeq" id="WP_237465704.1">
    <property type="nucleotide sequence ID" value="NZ_CAKLDI010000001.1"/>
</dbReference>
<reference evidence="2" key="1">
    <citation type="submission" date="2021-11" db="EMBL/GenBank/DDBJ databases">
        <authorList>
            <person name="Rodrigo-Torres L."/>
            <person name="Arahal R. D."/>
            <person name="Lucena T."/>
        </authorList>
    </citation>
    <scope>NUCLEOTIDE SEQUENCE</scope>
    <source>
        <strain evidence="2">CECT 7929</strain>
    </source>
</reference>
<evidence type="ECO:0000313" key="2">
    <source>
        <dbReference type="EMBL" id="CAH0533328.1"/>
    </source>
</evidence>
<keyword evidence="1" id="KW-0812">Transmembrane</keyword>
<comment type="caution">
    <text evidence="2">The sequence shown here is derived from an EMBL/GenBank/DDBJ whole genome shotgun (WGS) entry which is preliminary data.</text>
</comment>
<dbReference type="InterPro" id="IPR021484">
    <property type="entry name" value="DUF3137"/>
</dbReference>
<feature type="transmembrane region" description="Helical" evidence="1">
    <location>
        <begin position="68"/>
        <end position="86"/>
    </location>
</feature>
<sequence>MQTAQYATNLWQLILGYPIDQRLQQAQFYALAERAPNFRNYYQQHIEPICQQYEQHRIPALEQTRQRFRYWMLPTLLACIFIHILLPSMETVSRWALVTVLYVVPLFFCFFYCRNPLTQLQCTLGDAAYPVALRYFGEDYYYNLMQRPALSYYEQYQLFPKFHHGTLNESISGTYQGLRFTVQEFELKRERSNNGKSSSEIVFTGIGIDIQCPKPFQGTTLVQTDKGTISRFFERQKMARVRLEDPKFERTFEVYGSDQIEARYLLSTAMMERLLHLTTIYGDKIQACFEQNRLFILIPSKHDYFCGLDNLYQAITFEQPIVQMFNEIIEIHQLIDILKLQSPSGYDKQNA</sequence>
<evidence type="ECO:0000313" key="3">
    <source>
        <dbReference type="Proteomes" id="UP000838672"/>
    </source>
</evidence>
<keyword evidence="1" id="KW-1133">Transmembrane helix</keyword>
<name>A0ABM8ZSP1_9VIBR</name>
<dbReference type="Proteomes" id="UP000838672">
    <property type="component" value="Unassembled WGS sequence"/>
</dbReference>
<accession>A0ABM8ZSP1</accession>
<protein>
    <recommendedName>
        <fullName evidence="4">DUF3137 domain-containing protein</fullName>
    </recommendedName>
</protein>
<dbReference type="EMBL" id="CAKLDI010000001">
    <property type="protein sequence ID" value="CAH0533328.1"/>
    <property type="molecule type" value="Genomic_DNA"/>
</dbReference>